<protein>
    <submittedName>
        <fullName evidence="6">Uncharacterized protein</fullName>
    </submittedName>
</protein>
<reference evidence="6" key="1">
    <citation type="submission" date="2023-12" db="EMBL/GenBank/DDBJ databases">
        <title>Genome assembly of Anisodus tanguticus.</title>
        <authorList>
            <person name="Wang Y.-J."/>
        </authorList>
    </citation>
    <scope>NUCLEOTIDE SEQUENCE</scope>
    <source>
        <strain evidence="6">KB-2021</strain>
        <tissue evidence="6">Leaf</tissue>
    </source>
</reference>
<dbReference type="GO" id="GO:0046872">
    <property type="term" value="F:metal ion binding"/>
    <property type="evidence" value="ECO:0007669"/>
    <property type="project" value="UniProtKB-KW"/>
</dbReference>
<dbReference type="EMBL" id="JAVYJV010000013">
    <property type="protein sequence ID" value="KAK4356574.1"/>
    <property type="molecule type" value="Genomic_DNA"/>
</dbReference>
<dbReference type="AlphaFoldDB" id="A0AAE1VCS1"/>
<dbReference type="PANTHER" id="PTHR10543:SF143">
    <property type="entry name" value="CAROTENOID 9,10(9',10')-CLEAVAGE DIOXYGENASE 1-LIKE ISOFORM X1"/>
    <property type="match status" value="1"/>
</dbReference>
<accession>A0AAE1VCS1</accession>
<keyword evidence="3" id="KW-0479">Metal-binding</keyword>
<dbReference type="Pfam" id="PF03055">
    <property type="entry name" value="RPE65"/>
    <property type="match status" value="1"/>
</dbReference>
<dbReference type="GO" id="GO:0016121">
    <property type="term" value="P:carotene catabolic process"/>
    <property type="evidence" value="ECO:0007669"/>
    <property type="project" value="TreeGrafter"/>
</dbReference>
<comment type="cofactor">
    <cofactor evidence="1">
        <name>Fe(2+)</name>
        <dbReference type="ChEBI" id="CHEBI:29033"/>
    </cofactor>
</comment>
<dbReference type="GO" id="GO:0010436">
    <property type="term" value="F:carotenoid dioxygenase activity"/>
    <property type="evidence" value="ECO:0007669"/>
    <property type="project" value="TreeGrafter"/>
</dbReference>
<dbReference type="Proteomes" id="UP001291623">
    <property type="component" value="Unassembled WGS sequence"/>
</dbReference>
<dbReference type="InterPro" id="IPR004294">
    <property type="entry name" value="Carotenoid_Oase"/>
</dbReference>
<comment type="similarity">
    <text evidence="2">Belongs to the carotenoid oxygenase family.</text>
</comment>
<evidence type="ECO:0000256" key="5">
    <source>
        <dbReference type="ARBA" id="ARBA00023004"/>
    </source>
</evidence>
<organism evidence="6 7">
    <name type="scientific">Anisodus tanguticus</name>
    <dbReference type="NCBI Taxonomy" id="243964"/>
    <lineage>
        <taxon>Eukaryota</taxon>
        <taxon>Viridiplantae</taxon>
        <taxon>Streptophyta</taxon>
        <taxon>Embryophyta</taxon>
        <taxon>Tracheophyta</taxon>
        <taxon>Spermatophyta</taxon>
        <taxon>Magnoliopsida</taxon>
        <taxon>eudicotyledons</taxon>
        <taxon>Gunneridae</taxon>
        <taxon>Pentapetalae</taxon>
        <taxon>asterids</taxon>
        <taxon>lamiids</taxon>
        <taxon>Solanales</taxon>
        <taxon>Solanaceae</taxon>
        <taxon>Solanoideae</taxon>
        <taxon>Hyoscyameae</taxon>
        <taxon>Anisodus</taxon>
    </lineage>
</organism>
<evidence type="ECO:0000256" key="4">
    <source>
        <dbReference type="ARBA" id="ARBA00022964"/>
    </source>
</evidence>
<evidence type="ECO:0000256" key="3">
    <source>
        <dbReference type="ARBA" id="ARBA00022723"/>
    </source>
</evidence>
<keyword evidence="7" id="KW-1185">Reference proteome</keyword>
<evidence type="ECO:0000256" key="1">
    <source>
        <dbReference type="ARBA" id="ARBA00001954"/>
    </source>
</evidence>
<name>A0AAE1VCS1_9SOLA</name>
<sequence length="128" mass="14594">MKNPTTTDDQFVMEFPIINEHFIGLKNKFGYQQLVDSEAFSNYIAKNLSGGFAKFGGLAKLHFEETQVEMSKDDKEEDNLIKVEYHIFPKNTFCSGAAFVPKLEGVDEDDDWIVAFTHNEDTNESQES</sequence>
<dbReference type="GO" id="GO:0009570">
    <property type="term" value="C:chloroplast stroma"/>
    <property type="evidence" value="ECO:0007669"/>
    <property type="project" value="TreeGrafter"/>
</dbReference>
<evidence type="ECO:0000313" key="6">
    <source>
        <dbReference type="EMBL" id="KAK4356574.1"/>
    </source>
</evidence>
<dbReference type="PANTHER" id="PTHR10543">
    <property type="entry name" value="BETA-CAROTENE DIOXYGENASE"/>
    <property type="match status" value="1"/>
</dbReference>
<comment type="caution">
    <text evidence="6">The sequence shown here is derived from an EMBL/GenBank/DDBJ whole genome shotgun (WGS) entry which is preliminary data.</text>
</comment>
<evidence type="ECO:0000313" key="7">
    <source>
        <dbReference type="Proteomes" id="UP001291623"/>
    </source>
</evidence>
<gene>
    <name evidence="6" type="ORF">RND71_025545</name>
</gene>
<keyword evidence="4" id="KW-0560">Oxidoreductase</keyword>
<keyword evidence="4" id="KW-0223">Dioxygenase</keyword>
<keyword evidence="5" id="KW-0408">Iron</keyword>
<proteinExistence type="inferred from homology"/>
<evidence type="ECO:0000256" key="2">
    <source>
        <dbReference type="ARBA" id="ARBA00006787"/>
    </source>
</evidence>